<evidence type="ECO:0000313" key="2">
    <source>
        <dbReference type="EMBL" id="RYM36096.1"/>
    </source>
</evidence>
<name>A0A4Q4KRB9_9FLAO</name>
<comment type="caution">
    <text evidence="2">The sequence shown here is derived from an EMBL/GenBank/DDBJ whole genome shotgun (WGS) entry which is preliminary data.</text>
</comment>
<evidence type="ECO:0000256" key="1">
    <source>
        <dbReference type="SAM" id="SignalP"/>
    </source>
</evidence>
<dbReference type="AlphaFoldDB" id="A0A4Q4KRB9"/>
<feature type="chain" id="PRO_5020976301" description="Outer membrane protein beta-barrel domain-containing protein" evidence="1">
    <location>
        <begin position="21"/>
        <end position="161"/>
    </location>
</feature>
<organism evidence="2 3">
    <name type="scientific">Brumimicrobium glaciale</name>
    <dbReference type="NCBI Taxonomy" id="200475"/>
    <lineage>
        <taxon>Bacteria</taxon>
        <taxon>Pseudomonadati</taxon>
        <taxon>Bacteroidota</taxon>
        <taxon>Flavobacteriia</taxon>
        <taxon>Flavobacteriales</taxon>
        <taxon>Crocinitomicaceae</taxon>
        <taxon>Brumimicrobium</taxon>
    </lineage>
</organism>
<sequence length="161" mass="18044">MMKIKLVLISVFLICNIVAAQNELNLKTSIYAGGARQGATYLKFERALFSNNWTETIVNIGVGSVSGEGKYGIFTMNKIMPGVAQLFGYKRFFLELGVEPSIVFYRKVAFIDLNAIVGLRYQNRASKDPSLFFQIGLNPKMYYSHNSNIDVPFYFGIGLSL</sequence>
<evidence type="ECO:0008006" key="4">
    <source>
        <dbReference type="Google" id="ProtNLM"/>
    </source>
</evidence>
<dbReference type="Proteomes" id="UP000293952">
    <property type="component" value="Unassembled WGS sequence"/>
</dbReference>
<dbReference type="RefSeq" id="WP_130092461.1">
    <property type="nucleotide sequence ID" value="NZ_SETE01000001.1"/>
</dbReference>
<evidence type="ECO:0000313" key="3">
    <source>
        <dbReference type="Proteomes" id="UP000293952"/>
    </source>
</evidence>
<protein>
    <recommendedName>
        <fullName evidence="4">Outer membrane protein beta-barrel domain-containing protein</fullName>
    </recommendedName>
</protein>
<dbReference type="EMBL" id="SETE01000001">
    <property type="protein sequence ID" value="RYM36096.1"/>
    <property type="molecule type" value="Genomic_DNA"/>
</dbReference>
<feature type="signal peptide" evidence="1">
    <location>
        <begin position="1"/>
        <end position="20"/>
    </location>
</feature>
<dbReference type="OrthoDB" id="9848531at2"/>
<accession>A0A4Q4KRB9</accession>
<proteinExistence type="predicted"/>
<gene>
    <name evidence="2" type="ORF">ERX46_03620</name>
</gene>
<keyword evidence="1" id="KW-0732">Signal</keyword>
<keyword evidence="3" id="KW-1185">Reference proteome</keyword>
<reference evidence="2 3" key="1">
    <citation type="submission" date="2019-02" db="EMBL/GenBank/DDBJ databases">
        <title>Genome sequence of the sea-ice species Brumimicrobium glaciale.</title>
        <authorList>
            <person name="Bowman J.P."/>
        </authorList>
    </citation>
    <scope>NUCLEOTIDE SEQUENCE [LARGE SCALE GENOMIC DNA]</scope>
    <source>
        <strain evidence="2 3">IC156</strain>
    </source>
</reference>